<accession>A0A9W9JK88</accession>
<name>A0A9W9JK88_9EURO</name>
<sequence>MSPHPIPTSELVYPPRLYNPLPGAVDGFLSIREQNSNRKGLQLPSNFMWGVAGSAWQTEGGLMSEGRGPSVLDFIGALPNKEGLNDSVTADMYYFMYKQDIARLAAVGIPYYSFSISWTRIVPFGISGSPVNTEALEHYNDVINTCIEHGVTPIVTLLHDDSPNGIDYDNATSFGAAFLYYAKITVANFGDRVPVWITFGEPNGGIGIFFKKYDTFRTLLLVHAEFYHWYRDEFRGTGQISIKFANNLATPLHGPSSAVDVRASLRYQDFLLGIMGNPIFLGQQYPASVLDTPDLNLTPLTADEIAYINGTCDFFALDPYVAQIATVPPREDPNHAPDDYQQLRDCITNSSNPLWPQCAEITSIQQDGWPMGYFSNAYSKVAPNYVRQQLGYVWNTFKPQGGIAITEFGFNPAFEEQISGEAQRFDLTRSLYLLEFLDEMLKAVHEDGVKMVGAFAWSVFDNNEFGSFAQQYGLQSVNRTTGTFKRRYKRSMFDFVDFFHEHVASCEQV</sequence>
<dbReference type="InterPro" id="IPR017853">
    <property type="entry name" value="GH"/>
</dbReference>
<dbReference type="GO" id="GO:0008422">
    <property type="term" value="F:beta-glucosidase activity"/>
    <property type="evidence" value="ECO:0007669"/>
    <property type="project" value="TreeGrafter"/>
</dbReference>
<keyword evidence="3" id="KW-1185">Reference proteome</keyword>
<dbReference type="Proteomes" id="UP001150904">
    <property type="component" value="Unassembled WGS sequence"/>
</dbReference>
<dbReference type="InterPro" id="IPR001360">
    <property type="entry name" value="Glyco_hydro_1"/>
</dbReference>
<dbReference type="GO" id="GO:0005975">
    <property type="term" value="P:carbohydrate metabolic process"/>
    <property type="evidence" value="ECO:0007669"/>
    <property type="project" value="InterPro"/>
</dbReference>
<dbReference type="PANTHER" id="PTHR10353">
    <property type="entry name" value="GLYCOSYL HYDROLASE"/>
    <property type="match status" value="1"/>
</dbReference>
<gene>
    <name evidence="2" type="ORF">N7498_007617</name>
</gene>
<dbReference type="EMBL" id="JAPQKR010000014">
    <property type="protein sequence ID" value="KAJ5198500.1"/>
    <property type="molecule type" value="Genomic_DNA"/>
</dbReference>
<dbReference type="Gene3D" id="3.20.20.80">
    <property type="entry name" value="Glycosidases"/>
    <property type="match status" value="1"/>
</dbReference>
<evidence type="ECO:0000313" key="3">
    <source>
        <dbReference type="Proteomes" id="UP001150904"/>
    </source>
</evidence>
<dbReference type="AlphaFoldDB" id="A0A9W9JK88"/>
<dbReference type="OrthoDB" id="65569at2759"/>
<dbReference type="SUPFAM" id="SSF51445">
    <property type="entry name" value="(Trans)glycosidases"/>
    <property type="match status" value="1"/>
</dbReference>
<reference evidence="2" key="1">
    <citation type="submission" date="2022-12" db="EMBL/GenBank/DDBJ databases">
        <authorList>
            <person name="Petersen C."/>
        </authorList>
    </citation>
    <scope>NUCLEOTIDE SEQUENCE</scope>
    <source>
        <strain evidence="2">IBT 15544</strain>
    </source>
</reference>
<dbReference type="PANTHER" id="PTHR10353:SF53">
    <property type="entry name" value="BETA-1,4-GLUCOSIDASE (EUROFUNG)"/>
    <property type="match status" value="1"/>
</dbReference>
<dbReference type="GeneID" id="83181980"/>
<dbReference type="Pfam" id="PF00232">
    <property type="entry name" value="Glyco_hydro_1"/>
    <property type="match status" value="1"/>
</dbReference>
<organism evidence="2 3">
    <name type="scientific">Penicillium cinerascens</name>
    <dbReference type="NCBI Taxonomy" id="70096"/>
    <lineage>
        <taxon>Eukaryota</taxon>
        <taxon>Fungi</taxon>
        <taxon>Dikarya</taxon>
        <taxon>Ascomycota</taxon>
        <taxon>Pezizomycotina</taxon>
        <taxon>Eurotiomycetes</taxon>
        <taxon>Eurotiomycetidae</taxon>
        <taxon>Eurotiales</taxon>
        <taxon>Aspergillaceae</taxon>
        <taxon>Penicillium</taxon>
    </lineage>
</organism>
<reference evidence="2" key="2">
    <citation type="journal article" date="2023" name="IMA Fungus">
        <title>Comparative genomic study of the Penicillium genus elucidates a diverse pangenome and 15 lateral gene transfer events.</title>
        <authorList>
            <person name="Petersen C."/>
            <person name="Sorensen T."/>
            <person name="Nielsen M.R."/>
            <person name="Sondergaard T.E."/>
            <person name="Sorensen J.L."/>
            <person name="Fitzpatrick D.A."/>
            <person name="Frisvad J.C."/>
            <person name="Nielsen K.L."/>
        </authorList>
    </citation>
    <scope>NUCLEOTIDE SEQUENCE</scope>
    <source>
        <strain evidence="2">IBT 15544</strain>
    </source>
</reference>
<comment type="similarity">
    <text evidence="1">Belongs to the glycosyl hydrolase 1 family.</text>
</comment>
<comment type="caution">
    <text evidence="2">The sequence shown here is derived from an EMBL/GenBank/DDBJ whole genome shotgun (WGS) entry which is preliminary data.</text>
</comment>
<proteinExistence type="inferred from homology"/>
<dbReference type="RefSeq" id="XP_058306928.1">
    <property type="nucleotide sequence ID" value="XM_058454679.1"/>
</dbReference>
<evidence type="ECO:0000313" key="2">
    <source>
        <dbReference type="EMBL" id="KAJ5198500.1"/>
    </source>
</evidence>
<evidence type="ECO:0000256" key="1">
    <source>
        <dbReference type="RuleBase" id="RU003690"/>
    </source>
</evidence>
<protein>
    <submittedName>
        <fullName evidence="2">Beta-glucosidase</fullName>
    </submittedName>
</protein>